<feature type="compositionally biased region" description="Low complexity" evidence="1">
    <location>
        <begin position="354"/>
        <end position="366"/>
    </location>
</feature>
<accession>A0A150GI47</accession>
<comment type="caution">
    <text evidence="2">The sequence shown here is derived from an EMBL/GenBank/DDBJ whole genome shotgun (WGS) entry which is preliminary data.</text>
</comment>
<feature type="compositionally biased region" description="Low complexity" evidence="1">
    <location>
        <begin position="252"/>
        <end position="263"/>
    </location>
</feature>
<feature type="region of interest" description="Disordered" evidence="1">
    <location>
        <begin position="243"/>
        <end position="275"/>
    </location>
</feature>
<feature type="compositionally biased region" description="Low complexity" evidence="1">
    <location>
        <begin position="149"/>
        <end position="184"/>
    </location>
</feature>
<evidence type="ECO:0000313" key="2">
    <source>
        <dbReference type="EMBL" id="KXZ49502.1"/>
    </source>
</evidence>
<protein>
    <submittedName>
        <fullName evidence="2">Uncharacterized protein</fullName>
    </submittedName>
</protein>
<dbReference type="EMBL" id="LSYV01000022">
    <property type="protein sequence ID" value="KXZ49502.1"/>
    <property type="molecule type" value="Genomic_DNA"/>
</dbReference>
<dbReference type="AlphaFoldDB" id="A0A150GI47"/>
<keyword evidence="3" id="KW-1185">Reference proteome</keyword>
<dbReference type="Proteomes" id="UP000075714">
    <property type="component" value="Unassembled WGS sequence"/>
</dbReference>
<gene>
    <name evidence="2" type="ORF">GPECTOR_21g728</name>
</gene>
<evidence type="ECO:0000256" key="1">
    <source>
        <dbReference type="SAM" id="MobiDB-lite"/>
    </source>
</evidence>
<proteinExistence type="predicted"/>
<feature type="region of interest" description="Disordered" evidence="1">
    <location>
        <begin position="1"/>
        <end position="52"/>
    </location>
</feature>
<organism evidence="2 3">
    <name type="scientific">Gonium pectorale</name>
    <name type="common">Green alga</name>
    <dbReference type="NCBI Taxonomy" id="33097"/>
    <lineage>
        <taxon>Eukaryota</taxon>
        <taxon>Viridiplantae</taxon>
        <taxon>Chlorophyta</taxon>
        <taxon>core chlorophytes</taxon>
        <taxon>Chlorophyceae</taxon>
        <taxon>CS clade</taxon>
        <taxon>Chlamydomonadales</taxon>
        <taxon>Volvocaceae</taxon>
        <taxon>Gonium</taxon>
    </lineage>
</organism>
<sequence>MRDQSSNSRAACRRVRTAVAPESGGGDPDTGPASPHAPPPTPPESTRSQPERIPATAARLGDLFRSIDVMGHRLALLLHGDHGEGGSAATGPLPPAAAPLLLQLSELCAVGEARCEHAARASEAQAQAAAELVGEEAELVGAEARRTDASTSSADAGPSTAAAASDDGAPSGDAGAEAEAQEAAAARRRSATLLRAAALRTRARALRRLHHCAAAALERPHDPTATLALRRQLRLCAFAAAPATPAAPAPPGSGAAPQQQAPWSPSPGVPDSANASDAPAVAVAAGLAYPQAAAAAAAQPAAQPAADVGVAAASEEEGAGGPAWPAPAGYGPEPAAIADAEPQLERHQPPAPVPTAAAEEPSATPANRHTAVGTEAIADGASPSTAPPFGIRVKYTGNAYFSGGDGGASDGCSSGAKRDEEAQGESCCDAEGWVAAWWILAATSLFMPAGLGRLVRIWSYGGICLSAIKAAKRGLSRQH</sequence>
<evidence type="ECO:0000313" key="3">
    <source>
        <dbReference type="Proteomes" id="UP000075714"/>
    </source>
</evidence>
<reference evidence="3" key="1">
    <citation type="journal article" date="2016" name="Nat. Commun.">
        <title>The Gonium pectorale genome demonstrates co-option of cell cycle regulation during the evolution of multicellularity.</title>
        <authorList>
            <person name="Hanschen E.R."/>
            <person name="Marriage T.N."/>
            <person name="Ferris P.J."/>
            <person name="Hamaji T."/>
            <person name="Toyoda A."/>
            <person name="Fujiyama A."/>
            <person name="Neme R."/>
            <person name="Noguchi H."/>
            <person name="Minakuchi Y."/>
            <person name="Suzuki M."/>
            <person name="Kawai-Toyooka H."/>
            <person name="Smith D.R."/>
            <person name="Sparks H."/>
            <person name="Anderson J."/>
            <person name="Bakaric R."/>
            <person name="Luria V."/>
            <person name="Karger A."/>
            <person name="Kirschner M.W."/>
            <person name="Durand P.M."/>
            <person name="Michod R.E."/>
            <person name="Nozaki H."/>
            <person name="Olson B.J."/>
        </authorList>
    </citation>
    <scope>NUCLEOTIDE SEQUENCE [LARGE SCALE GENOMIC DNA]</scope>
    <source>
        <strain evidence="3">NIES-2863</strain>
    </source>
</reference>
<name>A0A150GI47_GONPE</name>
<feature type="compositionally biased region" description="Low complexity" evidence="1">
    <location>
        <begin position="322"/>
        <end position="338"/>
    </location>
</feature>
<feature type="region of interest" description="Disordered" evidence="1">
    <location>
        <begin position="308"/>
        <end position="368"/>
    </location>
</feature>
<feature type="region of interest" description="Disordered" evidence="1">
    <location>
        <begin position="142"/>
        <end position="184"/>
    </location>
</feature>